<evidence type="ECO:0000256" key="4">
    <source>
        <dbReference type="HAMAP-Rule" id="MF_00636"/>
    </source>
</evidence>
<dbReference type="Pfam" id="PF22740">
    <property type="entry name" value="PapZ_C"/>
    <property type="match status" value="1"/>
</dbReference>
<keyword evidence="3 4" id="KW-0342">GTP-binding</keyword>
<name>A0A1W6NWW3_9RHOB</name>
<dbReference type="STRING" id="92947.BVG79_00240"/>
<dbReference type="CDD" id="cd00133">
    <property type="entry name" value="PTS_IIB"/>
    <property type="match status" value="1"/>
</dbReference>
<evidence type="ECO:0000259" key="6">
    <source>
        <dbReference type="Pfam" id="PF22740"/>
    </source>
</evidence>
<dbReference type="NCBIfam" id="NF003828">
    <property type="entry name" value="PRK05416.1"/>
    <property type="match status" value="1"/>
</dbReference>
<dbReference type="GO" id="GO:0005524">
    <property type="term" value="F:ATP binding"/>
    <property type="evidence" value="ECO:0007669"/>
    <property type="project" value="UniProtKB-UniRule"/>
</dbReference>
<evidence type="ECO:0000313" key="8">
    <source>
        <dbReference type="Proteomes" id="UP000242447"/>
    </source>
</evidence>
<dbReference type="Proteomes" id="UP000242447">
    <property type="component" value="Chromosome"/>
</dbReference>
<dbReference type="AlphaFoldDB" id="A0A1W6NWW3"/>
<feature type="domain" description="RapZ C-terminal" evidence="6">
    <location>
        <begin position="177"/>
        <end position="295"/>
    </location>
</feature>
<feature type="binding site" evidence="4">
    <location>
        <begin position="26"/>
        <end position="33"/>
    </location>
    <ligand>
        <name>ATP</name>
        <dbReference type="ChEBI" id="CHEBI:30616"/>
    </ligand>
</feature>
<evidence type="ECO:0000256" key="3">
    <source>
        <dbReference type="ARBA" id="ARBA00023134"/>
    </source>
</evidence>
<dbReference type="SUPFAM" id="SSF52540">
    <property type="entry name" value="P-loop containing nucleoside triphosphate hydrolases"/>
    <property type="match status" value="1"/>
</dbReference>
<evidence type="ECO:0000313" key="7">
    <source>
        <dbReference type="EMBL" id="ARO13600.1"/>
    </source>
</evidence>
<keyword evidence="2 4" id="KW-0067">ATP-binding</keyword>
<protein>
    <submittedName>
        <fullName evidence="7">Nucleotide-binding protein</fullName>
    </submittedName>
</protein>
<dbReference type="InterPro" id="IPR053931">
    <property type="entry name" value="RapZ_C"/>
</dbReference>
<dbReference type="EMBL" id="CP019937">
    <property type="protein sequence ID" value="ARO13600.1"/>
    <property type="molecule type" value="Genomic_DNA"/>
</dbReference>
<dbReference type="PANTHER" id="PTHR30448:SF0">
    <property type="entry name" value="RNASE ADAPTER PROTEIN RAPZ"/>
    <property type="match status" value="1"/>
</dbReference>
<dbReference type="KEGG" id="kro:BVG79_00240"/>
<keyword evidence="8" id="KW-1185">Reference proteome</keyword>
<dbReference type="Pfam" id="PF03668">
    <property type="entry name" value="RapZ-like_N"/>
    <property type="match status" value="1"/>
</dbReference>
<evidence type="ECO:0000256" key="1">
    <source>
        <dbReference type="ARBA" id="ARBA00022741"/>
    </source>
</evidence>
<dbReference type="OrthoDB" id="9784461at2"/>
<organism evidence="7 8">
    <name type="scientific">Ketogulonicigenium robustum</name>
    <dbReference type="NCBI Taxonomy" id="92947"/>
    <lineage>
        <taxon>Bacteria</taxon>
        <taxon>Pseudomonadati</taxon>
        <taxon>Pseudomonadota</taxon>
        <taxon>Alphaproteobacteria</taxon>
        <taxon>Rhodobacterales</taxon>
        <taxon>Roseobacteraceae</taxon>
        <taxon>Ketogulonicigenium</taxon>
    </lineage>
</organism>
<gene>
    <name evidence="7" type="primary">rapZ</name>
    <name evidence="7" type="ORF">BVG79_00240</name>
</gene>
<keyword evidence="1 4" id="KW-0547">Nucleotide-binding</keyword>
<accession>A0A1W6NWW3</accession>
<dbReference type="InterPro" id="IPR053930">
    <property type="entry name" value="RapZ-like_N"/>
</dbReference>
<evidence type="ECO:0000256" key="2">
    <source>
        <dbReference type="ARBA" id="ARBA00022840"/>
    </source>
</evidence>
<dbReference type="PANTHER" id="PTHR30448">
    <property type="entry name" value="RNASE ADAPTER PROTEIN RAPZ"/>
    <property type="match status" value="1"/>
</dbReference>
<dbReference type="PIRSF" id="PIRSF005052">
    <property type="entry name" value="P-loopkin"/>
    <property type="match status" value="1"/>
</dbReference>
<dbReference type="RefSeq" id="WP_085785296.1">
    <property type="nucleotide sequence ID" value="NZ_CP019937.1"/>
</dbReference>
<evidence type="ECO:0000259" key="5">
    <source>
        <dbReference type="Pfam" id="PF03668"/>
    </source>
</evidence>
<dbReference type="InterPro" id="IPR027417">
    <property type="entry name" value="P-loop_NTPase"/>
</dbReference>
<reference evidence="7 8" key="1">
    <citation type="submission" date="2017-02" db="EMBL/GenBank/DDBJ databases">
        <title>Ketogulonicigenium robustum SPU B003 Genome sequencing and assembly.</title>
        <authorList>
            <person name="Li Y."/>
            <person name="Liu L."/>
            <person name="Wang C."/>
            <person name="Zhang M."/>
            <person name="Zhang T."/>
            <person name="Zhang Y."/>
        </authorList>
    </citation>
    <scope>NUCLEOTIDE SEQUENCE [LARGE SCALE GENOMIC DNA]</scope>
    <source>
        <strain evidence="7 8">SPU_B003</strain>
    </source>
</reference>
<feature type="binding site" evidence="4">
    <location>
        <begin position="73"/>
        <end position="76"/>
    </location>
    <ligand>
        <name>GTP</name>
        <dbReference type="ChEBI" id="CHEBI:37565"/>
    </ligand>
</feature>
<sequence length="311" mass="34305">MTGPADLPPEDTITDTPSTRVVIVSGPAGAGRTTAIRAFEDIGFEVIDNLPLTLLPRLLEGPPPSRPMALGIDARNRDFSVAAFFDAFRLLDTIHGVQGELLYLDCSEDVLIRRYSETRRRHPLAPAEVPLLGIRRECTLLEPVRAAATTLIDTSALTVHDLRAEIEATYGSGVGLAVTVSSFSYKRGLPRTADMVFDCRFLRNPHWDPVLRSLDGRDAAVADYVKADIRFSEFRLRVAEMLEFLLPAWQAEGKTHLVIAFGCTGGQHRSVMMAEEMRNALEALGWPVSISHRELDRQAANARSTNTGQRI</sequence>
<feature type="domain" description="RapZ-like N-terminal" evidence="5">
    <location>
        <begin position="20"/>
        <end position="170"/>
    </location>
</feature>
<dbReference type="InterPro" id="IPR005337">
    <property type="entry name" value="RapZ-like"/>
</dbReference>
<dbReference type="HAMAP" id="MF_00636">
    <property type="entry name" value="RapZ_like"/>
    <property type="match status" value="1"/>
</dbReference>
<proteinExistence type="inferred from homology"/>
<dbReference type="GO" id="GO:0005525">
    <property type="term" value="F:GTP binding"/>
    <property type="evidence" value="ECO:0007669"/>
    <property type="project" value="UniProtKB-UniRule"/>
</dbReference>